<evidence type="ECO:0000313" key="2">
    <source>
        <dbReference type="EMBL" id="UXH76695.1"/>
    </source>
</evidence>
<accession>A0ABY6AVS1</accession>
<dbReference type="RefSeq" id="WP_261756430.1">
    <property type="nucleotide sequence ID" value="NZ_CP104562.2"/>
</dbReference>
<gene>
    <name evidence="2" type="ORF">N4261_16825</name>
</gene>
<evidence type="ECO:0000313" key="3">
    <source>
        <dbReference type="Proteomes" id="UP001064933"/>
    </source>
</evidence>
<sequence>MIPASLSHRTTVPANAADEGSEDPDDVRHRPGPHPQLPATVRELIDDPQTPDELCEVLRRWTPAQQAAADRMGAPLQEVFRGVATREGLDHADYDQEVVPCVNRAVVLMVAAGLEDSDLAVQVLLRSLHRDEMVLGAQARYARAMVGSLLPLLGFAALQIGMAMSRRPLHVGGQVTPAAPMAVNYARLAPMRAAASAVGESVAERVQRGRLCSAHGPLTNPLAQQVARRLALDPVGDRNLRSGIQCALHTLLRGVAVPTMAAVLGMGADPPFGSLSNVWRWSLDFLAQTQIDTIVSGTVEHEIRLLRLTPNDYALLLLSQPDFARRVGALADLANRPPPPEPEPSWTQATMQMLRQTLQDLPRASTLAHALVLLACHYTESMVLADQPWPVGAANATHSDHSPRDQLTDDTMTGMDCFRMGMYGAAMATVTTYAALTVRAHAPAIDAQVAGAMQRLRRWVTGSPSPNGAEIGRTSSTGRGAARRDTGTSGTPDAEADAPQSPLEQSEPRRHGGRGGRR</sequence>
<reference evidence="2" key="1">
    <citation type="submission" date="2022-10" db="EMBL/GenBank/DDBJ databases">
        <title>Characterization and whole genome sequencing of a new Roseateles species, isolated from fresh water.</title>
        <authorList>
            <person name="Guliayeva D.Y."/>
            <person name="Akhremchuk A.E."/>
            <person name="Sikolenko M.A."/>
            <person name="Valentovich L.N."/>
            <person name="Sidarenka A.V."/>
        </authorList>
    </citation>
    <scope>NUCLEOTIDE SEQUENCE</scope>
    <source>
        <strain evidence="2">BIM B-1768</strain>
    </source>
</reference>
<keyword evidence="3" id="KW-1185">Reference proteome</keyword>
<feature type="region of interest" description="Disordered" evidence="1">
    <location>
        <begin position="1"/>
        <end position="39"/>
    </location>
</feature>
<organism evidence="2 3">
    <name type="scientific">Roseateles amylovorans</name>
    <dbReference type="NCBI Taxonomy" id="2978473"/>
    <lineage>
        <taxon>Bacteria</taxon>
        <taxon>Pseudomonadati</taxon>
        <taxon>Pseudomonadota</taxon>
        <taxon>Betaproteobacteria</taxon>
        <taxon>Burkholderiales</taxon>
        <taxon>Sphaerotilaceae</taxon>
        <taxon>Roseateles</taxon>
    </lineage>
</organism>
<dbReference type="Proteomes" id="UP001064933">
    <property type="component" value="Chromosome"/>
</dbReference>
<feature type="region of interest" description="Disordered" evidence="1">
    <location>
        <begin position="460"/>
        <end position="518"/>
    </location>
</feature>
<dbReference type="EMBL" id="CP104562">
    <property type="protein sequence ID" value="UXH76695.1"/>
    <property type="molecule type" value="Genomic_DNA"/>
</dbReference>
<name>A0ABY6AVS1_9BURK</name>
<evidence type="ECO:0008006" key="4">
    <source>
        <dbReference type="Google" id="ProtNLM"/>
    </source>
</evidence>
<proteinExistence type="predicted"/>
<protein>
    <recommendedName>
        <fullName evidence="4">HDOD domain-containing protein</fullName>
    </recommendedName>
</protein>
<evidence type="ECO:0000256" key="1">
    <source>
        <dbReference type="SAM" id="MobiDB-lite"/>
    </source>
</evidence>